<dbReference type="CDD" id="cd05918">
    <property type="entry name" value="A_NRPS_SidN3_like"/>
    <property type="match status" value="1"/>
</dbReference>
<reference evidence="4" key="1">
    <citation type="submission" date="2020-02" db="EMBL/GenBank/DDBJ databases">
        <authorList>
            <person name="Palmer J.M."/>
        </authorList>
    </citation>
    <scope>NUCLEOTIDE SEQUENCE</scope>
    <source>
        <strain evidence="4">EPUS1.4</strain>
        <tissue evidence="4">Thallus</tissue>
    </source>
</reference>
<dbReference type="InterPro" id="IPR020845">
    <property type="entry name" value="AMP-binding_CS"/>
</dbReference>
<dbReference type="PANTHER" id="PTHR44845">
    <property type="entry name" value="CARRIER DOMAIN-CONTAINING PROTEIN"/>
    <property type="match status" value="1"/>
</dbReference>
<dbReference type="Pfam" id="PF00501">
    <property type="entry name" value="AMP-binding"/>
    <property type="match status" value="1"/>
</dbReference>
<dbReference type="Pfam" id="PF00550">
    <property type="entry name" value="PP-binding"/>
    <property type="match status" value="1"/>
</dbReference>
<evidence type="ECO:0000313" key="4">
    <source>
        <dbReference type="EMBL" id="KAF7509864.1"/>
    </source>
</evidence>
<gene>
    <name evidence="4" type="ORF">GJ744_007375</name>
</gene>
<dbReference type="PROSITE" id="PS00012">
    <property type="entry name" value="PHOSPHOPANTETHEINE"/>
    <property type="match status" value="1"/>
</dbReference>
<dbReference type="EMBL" id="JAACFV010000036">
    <property type="protein sequence ID" value="KAF7509864.1"/>
    <property type="molecule type" value="Genomic_DNA"/>
</dbReference>
<comment type="caution">
    <text evidence="4">The sequence shown here is derived from an EMBL/GenBank/DDBJ whole genome shotgun (WGS) entry which is preliminary data.</text>
</comment>
<dbReference type="PROSITE" id="PS00455">
    <property type="entry name" value="AMP_BINDING"/>
    <property type="match status" value="1"/>
</dbReference>
<dbReference type="InterPro" id="IPR042099">
    <property type="entry name" value="ANL_N_sf"/>
</dbReference>
<dbReference type="InterPro" id="IPR009081">
    <property type="entry name" value="PP-bd_ACP"/>
</dbReference>
<dbReference type="Pfam" id="PF13193">
    <property type="entry name" value="AMP-binding_C"/>
    <property type="match status" value="1"/>
</dbReference>
<dbReference type="InterPro" id="IPR036291">
    <property type="entry name" value="NAD(P)-bd_dom_sf"/>
</dbReference>
<dbReference type="OrthoDB" id="416786at2759"/>
<keyword evidence="5" id="KW-1185">Reference proteome</keyword>
<dbReference type="SUPFAM" id="SSF56801">
    <property type="entry name" value="Acetyl-CoA synthetase-like"/>
    <property type="match status" value="1"/>
</dbReference>
<keyword evidence="2" id="KW-0597">Phosphoprotein</keyword>
<dbReference type="Pfam" id="PF07993">
    <property type="entry name" value="NAD_binding_4"/>
    <property type="match status" value="1"/>
</dbReference>
<dbReference type="InterPro" id="IPR000873">
    <property type="entry name" value="AMP-dep_synth/lig_dom"/>
</dbReference>
<dbReference type="InterPro" id="IPR045851">
    <property type="entry name" value="AMP-bd_C_sf"/>
</dbReference>
<dbReference type="Gene3D" id="3.40.50.12780">
    <property type="entry name" value="N-terminal domain of ligase-like"/>
    <property type="match status" value="1"/>
</dbReference>
<proteinExistence type="predicted"/>
<accession>A0A8H7AKL2</accession>
<dbReference type="PROSITE" id="PS50075">
    <property type="entry name" value="CARRIER"/>
    <property type="match status" value="1"/>
</dbReference>
<dbReference type="InterPro" id="IPR006162">
    <property type="entry name" value="Ppantetheine_attach_site"/>
</dbReference>
<dbReference type="InterPro" id="IPR025110">
    <property type="entry name" value="AMP-bd_C"/>
</dbReference>
<dbReference type="SUPFAM" id="SSF47336">
    <property type="entry name" value="ACP-like"/>
    <property type="match status" value="1"/>
</dbReference>
<evidence type="ECO:0000256" key="1">
    <source>
        <dbReference type="ARBA" id="ARBA00022450"/>
    </source>
</evidence>
<protein>
    <recommendedName>
        <fullName evidence="3">Carrier domain-containing protein</fullName>
    </recommendedName>
</protein>
<sequence>MEPNTRSVGAEDFGIYWIAKAETLPPSLPKPIMASHSFEIFEGLLNTTTSHLQDFSTTTHHSIRSVYKCVWVLHRYVYQGSSSVRFAELDPNFNLISELSYHVDEHKSLLQICKDLTPLASDSPDTYGHLHGPALLLSNREYHPSESHILRDKTIWKGNRSNALASDLIAVVSSEGHFVRLKFLFDKDKLDKRTAIGYWHTFEKILQCVVRNVHQLLQEAEFLSDHDRNQIIAWNTPVPGEPQEQTICSRFDARVQGRPEAPAIYAWDGMMTYAELDHVASRVSLELRLFGVFPGNIVPFCMEKSKWALVAALAILKAGAALAPMDSAWPTQRLAALLKATEATIVVCSSETRSCFHGLAVRPFLLSMGTVANEPLGGSRLLGPSAQDIAFILFSSGSTGVPKGMIREHGTACTGSIAHAKAMHIDANSRVLQFANHVFDVAMLDFFTTLIVGGCVCIPSELDRRNNLAVFIQQSQANWALLTPTVAGMLDPVKIPSLHDVTLGGEAITSELLDKWLPYCRVGINYGSAEVDVTHTRDVHDSQDPTNVGKRLSSCVSYIVDQNNAKKILPIGAIGELLISGPTMARSYLKQPKPTAASFIPAPVDWYGIGPDKNERSQMSRAYKMGDLLQQQWDGSFRFVGRRDFQVKINGQKVELGEIESHLATHPSVRLCAVVYPRSGPFTERLVAVVEPQDSVLRNIDTLQKIGLENIKSHLLERVTSYMLPQIYILADPMPLTASLKIDRTKLMMWLVEQDAINASGHIFKSISTTLQGPELSPDDQTGLKLSTMIANLVTNERSRYWYAIHGHENSFSQIGLDSVQVMRLSHLISRTFARKIPVETLTDQHMTVKRLSALIDHLPTVNRYAPLRGMTSDGLRVKLSQSLTQIRSGQRNTVYTNMETDSCAVAYPASYNVFLSGVTGYLGIQILRALFGSEKIGKVHTLVRGADAVRAQSRVAKAAEAANWSIEPYIGRLEIWPGDLSRPRLGLEDSKWRHLTRCKKAGCQIHCLIHCGAVVDWTKSYNDLEASNVTSTVQLLNAALEMQQPPHFTYISGGQYFQPGTDEESQQLVQCFDDAAASNGYAQTKFISEQLVDSVRQKSFELSSKSLNFHIVKPAYLIGTVQDGIANTSDYLWRVVSAAVRQRSYNADEDEQWLLAADVGIVANAAVELAVSTTSPSSEKSIRTKILHGMKVRDFWSIVSNVTGCDLLAVSGREWLEGLQTAMEVDSKHVLWPLLDAVEQNSGRLTSQRLPAEKMRGVTGTRSIADAVRKNVEYLVAIGFLLGPTPC</sequence>
<dbReference type="InterPro" id="IPR013120">
    <property type="entry name" value="FAR_NAD-bd"/>
</dbReference>
<keyword evidence="1" id="KW-0596">Phosphopantetheine</keyword>
<dbReference type="InterPro" id="IPR036736">
    <property type="entry name" value="ACP-like_sf"/>
</dbReference>
<dbReference type="Gene3D" id="3.40.50.720">
    <property type="entry name" value="NAD(P)-binding Rossmann-like Domain"/>
    <property type="match status" value="1"/>
</dbReference>
<feature type="domain" description="Carrier" evidence="3">
    <location>
        <begin position="777"/>
        <end position="860"/>
    </location>
</feature>
<evidence type="ECO:0000256" key="2">
    <source>
        <dbReference type="ARBA" id="ARBA00022553"/>
    </source>
</evidence>
<dbReference type="SUPFAM" id="SSF51735">
    <property type="entry name" value="NAD(P)-binding Rossmann-fold domains"/>
    <property type="match status" value="1"/>
</dbReference>
<dbReference type="PANTHER" id="PTHR44845:SF4">
    <property type="entry name" value="NONRIBOSOMAL PEPTIDE SYNTHASE INPA"/>
    <property type="match status" value="1"/>
</dbReference>
<dbReference type="Proteomes" id="UP000606974">
    <property type="component" value="Unassembled WGS sequence"/>
</dbReference>
<dbReference type="Gene3D" id="3.30.300.30">
    <property type="match status" value="1"/>
</dbReference>
<evidence type="ECO:0000259" key="3">
    <source>
        <dbReference type="PROSITE" id="PS50075"/>
    </source>
</evidence>
<name>A0A8H7AKL2_9EURO</name>
<organism evidence="4 5">
    <name type="scientific">Endocarpon pusillum</name>
    <dbReference type="NCBI Taxonomy" id="364733"/>
    <lineage>
        <taxon>Eukaryota</taxon>
        <taxon>Fungi</taxon>
        <taxon>Dikarya</taxon>
        <taxon>Ascomycota</taxon>
        <taxon>Pezizomycotina</taxon>
        <taxon>Eurotiomycetes</taxon>
        <taxon>Chaetothyriomycetidae</taxon>
        <taxon>Verrucariales</taxon>
        <taxon>Verrucariaceae</taxon>
        <taxon>Endocarpon</taxon>
    </lineage>
</organism>
<evidence type="ECO:0000313" key="5">
    <source>
        <dbReference type="Proteomes" id="UP000606974"/>
    </source>
</evidence>